<proteinExistence type="predicted"/>
<evidence type="ECO:0000313" key="2">
    <source>
        <dbReference type="EMBL" id="KAJ0207820.1"/>
    </source>
</evidence>
<evidence type="ECO:0000259" key="1">
    <source>
        <dbReference type="Pfam" id="PF10551"/>
    </source>
</evidence>
<dbReference type="InterPro" id="IPR018289">
    <property type="entry name" value="MULE_transposase_dom"/>
</dbReference>
<dbReference type="Proteomes" id="UP000235145">
    <property type="component" value="Unassembled WGS sequence"/>
</dbReference>
<keyword evidence="3" id="KW-1185">Reference proteome</keyword>
<organism evidence="2 3">
    <name type="scientific">Lactuca sativa</name>
    <name type="common">Garden lettuce</name>
    <dbReference type="NCBI Taxonomy" id="4236"/>
    <lineage>
        <taxon>Eukaryota</taxon>
        <taxon>Viridiplantae</taxon>
        <taxon>Streptophyta</taxon>
        <taxon>Embryophyta</taxon>
        <taxon>Tracheophyta</taxon>
        <taxon>Spermatophyta</taxon>
        <taxon>Magnoliopsida</taxon>
        <taxon>eudicotyledons</taxon>
        <taxon>Gunneridae</taxon>
        <taxon>Pentapetalae</taxon>
        <taxon>asterids</taxon>
        <taxon>campanulids</taxon>
        <taxon>Asterales</taxon>
        <taxon>Asteraceae</taxon>
        <taxon>Cichorioideae</taxon>
        <taxon>Cichorieae</taxon>
        <taxon>Lactucinae</taxon>
        <taxon>Lactuca</taxon>
    </lineage>
</organism>
<sequence length="215" mass="24963">MFAYSEPNADLKTRMFKRIYVYLGSLKLVFKVGLRDFLGLDGDFMKGPYPGHVFTVVGLDSTNGIYPLAYAITEAETTSSWSWFQECLGEDLELSSKSNFTFISDRQKIMKLQLRGKEHKDHVCQCETTTIVSHFDRFMEDFKKFNSKVYDWLMGIPPIHWARAHMSESRSNKKEIFGRKFSTQKLIDARGKPIITCLEYCNISIIIRFILHAWA</sequence>
<dbReference type="PANTHER" id="PTHR31973">
    <property type="entry name" value="POLYPROTEIN, PUTATIVE-RELATED"/>
    <property type="match status" value="1"/>
</dbReference>
<dbReference type="EMBL" id="NBSK02000005">
    <property type="protein sequence ID" value="KAJ0207820.1"/>
    <property type="molecule type" value="Genomic_DNA"/>
</dbReference>
<gene>
    <name evidence="2" type="ORF">LSAT_V11C500238610</name>
</gene>
<name>A0A9R1XB76_LACSA</name>
<dbReference type="AlphaFoldDB" id="A0A9R1XB76"/>
<comment type="caution">
    <text evidence="2">The sequence shown here is derived from an EMBL/GenBank/DDBJ whole genome shotgun (WGS) entry which is preliminary data.</text>
</comment>
<accession>A0A9R1XB76</accession>
<dbReference type="PANTHER" id="PTHR31973:SF190">
    <property type="entry name" value="MULE TRANSPOSASE DOMAIN-CONTAINING PROTEIN"/>
    <property type="match status" value="1"/>
</dbReference>
<reference evidence="2 3" key="1">
    <citation type="journal article" date="2017" name="Nat. Commun.">
        <title>Genome assembly with in vitro proximity ligation data and whole-genome triplication in lettuce.</title>
        <authorList>
            <person name="Reyes-Chin-Wo S."/>
            <person name="Wang Z."/>
            <person name="Yang X."/>
            <person name="Kozik A."/>
            <person name="Arikit S."/>
            <person name="Song C."/>
            <person name="Xia L."/>
            <person name="Froenicke L."/>
            <person name="Lavelle D.O."/>
            <person name="Truco M.J."/>
            <person name="Xia R."/>
            <person name="Zhu S."/>
            <person name="Xu C."/>
            <person name="Xu H."/>
            <person name="Xu X."/>
            <person name="Cox K."/>
            <person name="Korf I."/>
            <person name="Meyers B.C."/>
            <person name="Michelmore R.W."/>
        </authorList>
    </citation>
    <scope>NUCLEOTIDE SEQUENCE [LARGE SCALE GENOMIC DNA]</scope>
    <source>
        <strain evidence="3">cv. Salinas</strain>
        <tissue evidence="2">Seedlings</tissue>
    </source>
</reference>
<evidence type="ECO:0000313" key="3">
    <source>
        <dbReference type="Proteomes" id="UP000235145"/>
    </source>
</evidence>
<protein>
    <recommendedName>
        <fullName evidence="1">MULE transposase domain-containing protein</fullName>
    </recommendedName>
</protein>
<dbReference type="Pfam" id="PF10551">
    <property type="entry name" value="MULE"/>
    <property type="match status" value="1"/>
</dbReference>
<feature type="domain" description="MULE transposase" evidence="1">
    <location>
        <begin position="38"/>
        <end position="112"/>
    </location>
</feature>